<dbReference type="STRING" id="4615.A0A199V2K8"/>
<feature type="transmembrane region" description="Helical" evidence="3">
    <location>
        <begin position="38"/>
        <end position="56"/>
    </location>
</feature>
<evidence type="ECO:0000313" key="7">
    <source>
        <dbReference type="RefSeq" id="XP_020090921.1"/>
    </source>
</evidence>
<gene>
    <name evidence="7" type="primary">LOC109711952</name>
    <name evidence="4" type="ORF">ACMD2_08959</name>
</gene>
<evidence type="ECO:0000256" key="2">
    <source>
        <dbReference type="SAM" id="MobiDB-lite"/>
    </source>
</evidence>
<keyword evidence="3" id="KW-0812">Transmembrane</keyword>
<reference evidence="7" key="2">
    <citation type="submission" date="2025-04" db="UniProtKB">
        <authorList>
            <consortium name="RefSeq"/>
        </authorList>
    </citation>
    <scope>IDENTIFICATION</scope>
    <source>
        <tissue evidence="7">Leaf</tissue>
    </source>
</reference>
<evidence type="ECO:0000256" key="3">
    <source>
        <dbReference type="SAM" id="Phobius"/>
    </source>
</evidence>
<protein>
    <submittedName>
        <fullName evidence="7">Uncharacterized protein LOC109711952</fullName>
    </submittedName>
</protein>
<sequence>MASPTPPPHGVSEGFGGAQGPRRRPLGLVANAMKRKHGFVQLFLMTGILMMSLRSLGQKHRIHDLSGDTAELRVERDALARRMANLKDALRREADLDPSGALASHIRTLFHESE</sequence>
<proteinExistence type="predicted"/>
<reference evidence="4 5" key="1">
    <citation type="journal article" date="2016" name="DNA Res.">
        <title>The draft genome of MD-2 pineapple using hybrid error correction of long reads.</title>
        <authorList>
            <person name="Redwan R.M."/>
            <person name="Saidin A."/>
            <person name="Kumar S.V."/>
        </authorList>
    </citation>
    <scope>NUCLEOTIDE SEQUENCE [LARGE SCALE GENOMIC DNA]</scope>
    <source>
        <strain evidence="5">cv. MD2</strain>
        <tissue evidence="4">Leaf</tissue>
    </source>
</reference>
<keyword evidence="3" id="KW-0472">Membrane</keyword>
<feature type="region of interest" description="Disordered" evidence="2">
    <location>
        <begin position="1"/>
        <end position="24"/>
    </location>
</feature>
<feature type="coiled-coil region" evidence="1">
    <location>
        <begin position="69"/>
        <end position="96"/>
    </location>
</feature>
<keyword evidence="1" id="KW-0175">Coiled coil</keyword>
<evidence type="ECO:0000256" key="1">
    <source>
        <dbReference type="SAM" id="Coils"/>
    </source>
</evidence>
<dbReference type="EMBL" id="LSRQ01003532">
    <property type="protein sequence ID" value="OAY71312.1"/>
    <property type="molecule type" value="Genomic_DNA"/>
</dbReference>
<evidence type="ECO:0000313" key="6">
    <source>
        <dbReference type="Proteomes" id="UP000515123"/>
    </source>
</evidence>
<dbReference type="OrthoDB" id="1873983at2759"/>
<name>A0A199V2K8_ANACO</name>
<dbReference type="Proteomes" id="UP000515123">
    <property type="component" value="Linkage group 6"/>
</dbReference>
<dbReference type="AlphaFoldDB" id="A0A199V2K8"/>
<organism evidence="4 5">
    <name type="scientific">Ananas comosus</name>
    <name type="common">Pineapple</name>
    <name type="synonym">Ananas ananas</name>
    <dbReference type="NCBI Taxonomy" id="4615"/>
    <lineage>
        <taxon>Eukaryota</taxon>
        <taxon>Viridiplantae</taxon>
        <taxon>Streptophyta</taxon>
        <taxon>Embryophyta</taxon>
        <taxon>Tracheophyta</taxon>
        <taxon>Spermatophyta</taxon>
        <taxon>Magnoliopsida</taxon>
        <taxon>Liliopsida</taxon>
        <taxon>Poales</taxon>
        <taxon>Bromeliaceae</taxon>
        <taxon>Bromelioideae</taxon>
        <taxon>Ananas</taxon>
    </lineage>
</organism>
<dbReference type="GeneID" id="109711952"/>
<keyword evidence="6" id="KW-1185">Reference proteome</keyword>
<dbReference type="RefSeq" id="XP_020090921.1">
    <property type="nucleotide sequence ID" value="XM_020235332.1"/>
</dbReference>
<keyword evidence="3" id="KW-1133">Transmembrane helix</keyword>
<dbReference type="Gramene" id="Aco002714.1.mrna1">
    <property type="protein sequence ID" value="Aco002714.1.mrna1.cds1"/>
    <property type="gene ID" value="Aco002714.1.path1"/>
</dbReference>
<evidence type="ECO:0000313" key="5">
    <source>
        <dbReference type="Proteomes" id="UP000092600"/>
    </source>
</evidence>
<evidence type="ECO:0000313" key="4">
    <source>
        <dbReference type="EMBL" id="OAY71312.1"/>
    </source>
</evidence>
<dbReference type="Proteomes" id="UP000092600">
    <property type="component" value="Unassembled WGS sequence"/>
</dbReference>
<accession>A0A199V2K8</accession>
<dbReference type="PANTHER" id="PTHR36316">
    <property type="entry name" value="OS06G0213900 PROTEIN"/>
    <property type="match status" value="1"/>
</dbReference>
<dbReference type="PANTHER" id="PTHR36316:SF1">
    <property type="entry name" value="OS06G0213900 PROTEIN"/>
    <property type="match status" value="1"/>
</dbReference>